<dbReference type="InterPro" id="IPR002967">
    <property type="entry name" value="Delta_tubulin"/>
</dbReference>
<evidence type="ECO:0000313" key="17">
    <source>
        <dbReference type="EMBL" id="VFT95550.1"/>
    </source>
</evidence>
<dbReference type="EMBL" id="CAADRA010006435">
    <property type="protein sequence ID" value="VFT95550.1"/>
    <property type="molecule type" value="Genomic_DNA"/>
</dbReference>
<dbReference type="InterPro" id="IPR000217">
    <property type="entry name" value="Tubulin"/>
</dbReference>
<dbReference type="PRINTS" id="PR01224">
    <property type="entry name" value="DELTATUBULIN"/>
</dbReference>
<evidence type="ECO:0000256" key="3">
    <source>
        <dbReference type="ARBA" id="ARBA00004138"/>
    </source>
</evidence>
<evidence type="ECO:0000256" key="9">
    <source>
        <dbReference type="ARBA" id="ARBA00023134"/>
    </source>
</evidence>
<protein>
    <recommendedName>
        <fullName evidence="5">Tubulin delta chain</fullName>
    </recommendedName>
    <alternativeName>
        <fullName evidence="12">Delta-tubulin</fullName>
    </alternativeName>
</protein>
<dbReference type="PRINTS" id="PR01161">
    <property type="entry name" value="TUBULIN"/>
</dbReference>
<dbReference type="EMBL" id="VJMH01006414">
    <property type="protein sequence ID" value="KAF0689748.1"/>
    <property type="molecule type" value="Genomic_DNA"/>
</dbReference>
<evidence type="ECO:0000256" key="12">
    <source>
        <dbReference type="ARBA" id="ARBA00030594"/>
    </source>
</evidence>
<evidence type="ECO:0000256" key="8">
    <source>
        <dbReference type="ARBA" id="ARBA00022794"/>
    </source>
</evidence>
<evidence type="ECO:0000259" key="15">
    <source>
        <dbReference type="SMART" id="SM00864"/>
    </source>
</evidence>
<dbReference type="GO" id="GO:0005634">
    <property type="term" value="C:nucleus"/>
    <property type="evidence" value="ECO:0007669"/>
    <property type="project" value="UniProtKB-SubCell"/>
</dbReference>
<evidence type="ECO:0000256" key="1">
    <source>
        <dbReference type="ARBA" id="ARBA00004114"/>
    </source>
</evidence>
<dbReference type="CDD" id="cd02189">
    <property type="entry name" value="delta_zeta_tubulin-like"/>
    <property type="match status" value="1"/>
</dbReference>
<evidence type="ECO:0000256" key="10">
    <source>
        <dbReference type="ARBA" id="ARBA00023242"/>
    </source>
</evidence>
<dbReference type="GO" id="GO:0005874">
    <property type="term" value="C:microtubule"/>
    <property type="evidence" value="ECO:0007669"/>
    <property type="project" value="UniProtKB-KW"/>
</dbReference>
<organism evidence="17 18">
    <name type="scientific">Aphanomyces stellatus</name>
    <dbReference type="NCBI Taxonomy" id="120398"/>
    <lineage>
        <taxon>Eukaryota</taxon>
        <taxon>Sar</taxon>
        <taxon>Stramenopiles</taxon>
        <taxon>Oomycota</taxon>
        <taxon>Saprolegniomycetes</taxon>
        <taxon>Saprolegniales</taxon>
        <taxon>Verrucalvaceae</taxon>
        <taxon>Aphanomyces</taxon>
    </lineage>
</organism>
<dbReference type="InterPro" id="IPR003008">
    <property type="entry name" value="Tubulin_FtsZ_GTPase"/>
</dbReference>
<dbReference type="AlphaFoldDB" id="A0A485LB49"/>
<evidence type="ECO:0000256" key="6">
    <source>
        <dbReference type="ARBA" id="ARBA00022701"/>
    </source>
</evidence>
<accession>A0A485LB49</accession>
<dbReference type="GO" id="GO:0005814">
    <property type="term" value="C:centriole"/>
    <property type="evidence" value="ECO:0007669"/>
    <property type="project" value="UniProtKB-SubCell"/>
</dbReference>
<dbReference type="Pfam" id="PF00091">
    <property type="entry name" value="Tubulin"/>
    <property type="match status" value="1"/>
</dbReference>
<evidence type="ECO:0000256" key="5">
    <source>
        <dbReference type="ARBA" id="ARBA00014184"/>
    </source>
</evidence>
<dbReference type="FunFam" id="3.40.50.1440:FF:000021">
    <property type="entry name" value="Tubulin delta chain"/>
    <property type="match status" value="1"/>
</dbReference>
<dbReference type="SMART" id="SM00864">
    <property type="entry name" value="Tubulin"/>
    <property type="match status" value="1"/>
</dbReference>
<name>A0A485LB49_9STRA</name>
<proteinExistence type="inferred from homology"/>
<keyword evidence="7 14" id="KW-0547">Nucleotide-binding</keyword>
<keyword evidence="9 14" id="KW-0342">GTP-binding</keyword>
<evidence type="ECO:0000256" key="7">
    <source>
        <dbReference type="ARBA" id="ARBA00022741"/>
    </source>
</evidence>
<gene>
    <name evidence="17" type="primary">Aste57867_18816</name>
    <name evidence="16" type="ORF">As57867_018752</name>
    <name evidence="17" type="ORF">ASTE57867_18816</name>
</gene>
<keyword evidence="6 14" id="KW-0493">Microtubule</keyword>
<keyword evidence="10" id="KW-0539">Nucleus</keyword>
<dbReference type="SUPFAM" id="SSF55307">
    <property type="entry name" value="Tubulin C-terminal domain-like"/>
    <property type="match status" value="1"/>
</dbReference>
<dbReference type="GO" id="GO:0005200">
    <property type="term" value="F:structural constituent of cytoskeleton"/>
    <property type="evidence" value="ECO:0007669"/>
    <property type="project" value="InterPro"/>
</dbReference>
<dbReference type="SUPFAM" id="SSF52490">
    <property type="entry name" value="Tubulin nucleotide-binding domain-like"/>
    <property type="match status" value="1"/>
</dbReference>
<dbReference type="Gene3D" id="3.40.50.1440">
    <property type="entry name" value="Tubulin/FtsZ, GTPase domain"/>
    <property type="match status" value="1"/>
</dbReference>
<dbReference type="OrthoDB" id="10250004at2759"/>
<keyword evidence="11" id="KW-0966">Cell projection</keyword>
<dbReference type="GO" id="GO:0005525">
    <property type="term" value="F:GTP binding"/>
    <property type="evidence" value="ECO:0007669"/>
    <property type="project" value="UniProtKB-UniRule"/>
</dbReference>
<evidence type="ECO:0000313" key="16">
    <source>
        <dbReference type="EMBL" id="KAF0689748.1"/>
    </source>
</evidence>
<dbReference type="GO" id="GO:0007017">
    <property type="term" value="P:microtubule-based process"/>
    <property type="evidence" value="ECO:0007669"/>
    <property type="project" value="InterPro"/>
</dbReference>
<dbReference type="InterPro" id="IPR017975">
    <property type="entry name" value="Tubulin_CS"/>
</dbReference>
<comment type="function">
    <text evidence="13">Acts as a positive regulator of hedgehog signaling and regulates ciliary function.</text>
</comment>
<evidence type="ECO:0000256" key="14">
    <source>
        <dbReference type="RuleBase" id="RU000352"/>
    </source>
</evidence>
<evidence type="ECO:0000256" key="2">
    <source>
        <dbReference type="ARBA" id="ARBA00004123"/>
    </source>
</evidence>
<dbReference type="InterPro" id="IPR036525">
    <property type="entry name" value="Tubulin/FtsZ_GTPase_sf"/>
</dbReference>
<dbReference type="GO" id="GO:0030030">
    <property type="term" value="P:cell projection organization"/>
    <property type="evidence" value="ECO:0007669"/>
    <property type="project" value="UniProtKB-KW"/>
</dbReference>
<dbReference type="Proteomes" id="UP000332933">
    <property type="component" value="Unassembled WGS sequence"/>
</dbReference>
<dbReference type="PROSITE" id="PS00227">
    <property type="entry name" value="TUBULIN"/>
    <property type="match status" value="1"/>
</dbReference>
<evidence type="ECO:0000313" key="18">
    <source>
        <dbReference type="Proteomes" id="UP000332933"/>
    </source>
</evidence>
<evidence type="ECO:0000256" key="13">
    <source>
        <dbReference type="ARBA" id="ARBA00046149"/>
    </source>
</evidence>
<feature type="domain" description="Tubulin/FtsZ GTPase" evidence="15">
    <location>
        <begin position="35"/>
        <end position="242"/>
    </location>
</feature>
<evidence type="ECO:0000256" key="4">
    <source>
        <dbReference type="ARBA" id="ARBA00009636"/>
    </source>
</evidence>
<evidence type="ECO:0000256" key="11">
    <source>
        <dbReference type="ARBA" id="ARBA00023273"/>
    </source>
</evidence>
<comment type="similarity">
    <text evidence="4 14">Belongs to the tubulin family.</text>
</comment>
<comment type="subcellular location">
    <subcellularLocation>
        <location evidence="3">Cell projection</location>
        <location evidence="3">Cilium</location>
    </subcellularLocation>
    <subcellularLocation>
        <location evidence="1">Cytoplasm</location>
        <location evidence="1">Cytoskeleton</location>
        <location evidence="1">Microtubule organizing center</location>
        <location evidence="1">Centrosome</location>
        <location evidence="1">Centriole</location>
    </subcellularLocation>
    <subcellularLocation>
        <location evidence="2">Nucleus</location>
    </subcellularLocation>
</comment>
<dbReference type="PANTHER" id="PTHR11588">
    <property type="entry name" value="TUBULIN"/>
    <property type="match status" value="1"/>
</dbReference>
<sequence>MSVVTLQLGQCGNQVGLSLFDKLAAELKHFSPEDKECFFRAHDAKNIGSHPKTTARAVLIDMEPKVVNQCLDKAGGKSQAWQYDGANVVCEQGGSGNNWAYGYAVHGNASADAVTDVVRKEVEQCDYFKGFLALQSLAGGTGSGLGSFVCDILREHYPSSYLLNTVVWPYRSGEVIVQNYNTLLTMACLSESSDGVLILENDMADQICQRLLAIPKPSFAQMNHVLANHIASILLPATPFQTASHATRFTSCLLPTIMQHLCAHPGYKLLNVKLIPQLAQRSRDFSVHQWPGMLKHLHQMHIANSGLDEGVRWDISLETPTLNKSIASMLFLRGPQSSSCLVDAFTDRRLFAKWPTTPFECVHHPASFSQYDKTAALLSNSQAMLPHLEAMIDKAHTMFSSHAYVHQYATHGVDADFFNSCFLRLDQMVINYKTM</sequence>
<keyword evidence="18" id="KW-1185">Reference proteome</keyword>
<reference evidence="16" key="2">
    <citation type="submission" date="2019-06" db="EMBL/GenBank/DDBJ databases">
        <title>Genomics analysis of Aphanomyces spp. identifies a new class of oomycete effector associated with host adaptation.</title>
        <authorList>
            <person name="Gaulin E."/>
        </authorList>
    </citation>
    <scope>NUCLEOTIDE SEQUENCE</scope>
    <source>
        <strain evidence="16">CBS 578.67</strain>
    </source>
</reference>
<dbReference type="InterPro" id="IPR008280">
    <property type="entry name" value="Tub_FtsZ_C"/>
</dbReference>
<reference evidence="17 18" key="1">
    <citation type="submission" date="2019-03" db="EMBL/GenBank/DDBJ databases">
        <authorList>
            <person name="Gaulin E."/>
            <person name="Dumas B."/>
        </authorList>
    </citation>
    <scope>NUCLEOTIDE SEQUENCE [LARGE SCALE GENOMIC DNA]</scope>
    <source>
        <strain evidence="17">CBS 568.67</strain>
    </source>
</reference>
<keyword evidence="8" id="KW-0970">Cilium biogenesis/degradation</keyword>
<dbReference type="GO" id="GO:0005929">
    <property type="term" value="C:cilium"/>
    <property type="evidence" value="ECO:0007669"/>
    <property type="project" value="UniProtKB-SubCell"/>
</dbReference>